<dbReference type="InterPro" id="IPR029058">
    <property type="entry name" value="AB_hydrolase_fold"/>
</dbReference>
<dbReference type="PANTHER" id="PTHR11731">
    <property type="entry name" value="PROTEASE FAMILY S9B,C DIPEPTIDYL-PEPTIDASE IV-RELATED"/>
    <property type="match status" value="1"/>
</dbReference>
<evidence type="ECO:0000259" key="1">
    <source>
        <dbReference type="Pfam" id="PF00326"/>
    </source>
</evidence>
<dbReference type="GO" id="GO:0015459">
    <property type="term" value="F:potassium channel regulator activity"/>
    <property type="evidence" value="ECO:0007669"/>
    <property type="project" value="TreeGrafter"/>
</dbReference>
<dbReference type="GO" id="GO:0008236">
    <property type="term" value="F:serine-type peptidase activity"/>
    <property type="evidence" value="ECO:0007669"/>
    <property type="project" value="InterPro"/>
</dbReference>
<dbReference type="Proteomes" id="UP001152622">
    <property type="component" value="Chromosome 8"/>
</dbReference>
<accession>A0A9Q1F7P9</accession>
<dbReference type="GO" id="GO:1901379">
    <property type="term" value="P:regulation of potassium ion transmembrane transport"/>
    <property type="evidence" value="ECO:0007669"/>
    <property type="project" value="TreeGrafter"/>
</dbReference>
<dbReference type="OrthoDB" id="16520at2759"/>
<feature type="domain" description="Peptidase S9 prolyl oligopeptidase catalytic" evidence="1">
    <location>
        <begin position="1"/>
        <end position="63"/>
    </location>
</feature>
<name>A0A9Q1F7P9_SYNKA</name>
<dbReference type="InterPro" id="IPR050278">
    <property type="entry name" value="Serine_Prot_S9B/DPPIV"/>
</dbReference>
<evidence type="ECO:0000313" key="3">
    <source>
        <dbReference type="Proteomes" id="UP001152622"/>
    </source>
</evidence>
<dbReference type="GO" id="GO:0008076">
    <property type="term" value="C:voltage-gated potassium channel complex"/>
    <property type="evidence" value="ECO:0007669"/>
    <property type="project" value="TreeGrafter"/>
</dbReference>
<dbReference type="SUPFAM" id="SSF53474">
    <property type="entry name" value="alpha/beta-Hydrolases"/>
    <property type="match status" value="1"/>
</dbReference>
<dbReference type="AlphaFoldDB" id="A0A9Q1F7P9"/>
<dbReference type="Gene3D" id="3.40.50.1820">
    <property type="entry name" value="alpha/beta hydrolase"/>
    <property type="match status" value="1"/>
</dbReference>
<sequence>MLVHGTADANVHFQHSAELIKNLIRVGANYTIQIYPDEGHFLSRNSDQHLSSSLVSFFRECLREDFLPVADEPEEDE</sequence>
<dbReference type="EMBL" id="JAINUF010000008">
    <property type="protein sequence ID" value="KAJ8352714.1"/>
    <property type="molecule type" value="Genomic_DNA"/>
</dbReference>
<evidence type="ECO:0000313" key="2">
    <source>
        <dbReference type="EMBL" id="KAJ8352714.1"/>
    </source>
</evidence>
<proteinExistence type="predicted"/>
<dbReference type="Pfam" id="PF00326">
    <property type="entry name" value="Peptidase_S9"/>
    <property type="match status" value="1"/>
</dbReference>
<comment type="caution">
    <text evidence="2">The sequence shown here is derived from an EMBL/GenBank/DDBJ whole genome shotgun (WGS) entry which is preliminary data.</text>
</comment>
<dbReference type="GO" id="GO:0006508">
    <property type="term" value="P:proteolysis"/>
    <property type="evidence" value="ECO:0007669"/>
    <property type="project" value="InterPro"/>
</dbReference>
<keyword evidence="3" id="KW-1185">Reference proteome</keyword>
<dbReference type="PANTHER" id="PTHR11731:SF21">
    <property type="entry name" value="INACTIVE DIPEPTIDYL PEPTIDASE 10"/>
    <property type="match status" value="1"/>
</dbReference>
<organism evidence="2 3">
    <name type="scientific">Synaphobranchus kaupii</name>
    <name type="common">Kaup's arrowtooth eel</name>
    <dbReference type="NCBI Taxonomy" id="118154"/>
    <lineage>
        <taxon>Eukaryota</taxon>
        <taxon>Metazoa</taxon>
        <taxon>Chordata</taxon>
        <taxon>Craniata</taxon>
        <taxon>Vertebrata</taxon>
        <taxon>Euteleostomi</taxon>
        <taxon>Actinopterygii</taxon>
        <taxon>Neopterygii</taxon>
        <taxon>Teleostei</taxon>
        <taxon>Anguilliformes</taxon>
        <taxon>Synaphobranchidae</taxon>
        <taxon>Synaphobranchus</taxon>
    </lineage>
</organism>
<gene>
    <name evidence="2" type="ORF">SKAU_G00241900</name>
</gene>
<reference evidence="2" key="1">
    <citation type="journal article" date="2023" name="Science">
        <title>Genome structures resolve the early diversification of teleost fishes.</title>
        <authorList>
            <person name="Parey E."/>
            <person name="Louis A."/>
            <person name="Montfort J."/>
            <person name="Bouchez O."/>
            <person name="Roques C."/>
            <person name="Iampietro C."/>
            <person name="Lluch J."/>
            <person name="Castinel A."/>
            <person name="Donnadieu C."/>
            <person name="Desvignes T."/>
            <person name="Floi Bucao C."/>
            <person name="Jouanno E."/>
            <person name="Wen M."/>
            <person name="Mejri S."/>
            <person name="Dirks R."/>
            <person name="Jansen H."/>
            <person name="Henkel C."/>
            <person name="Chen W.J."/>
            <person name="Zahm M."/>
            <person name="Cabau C."/>
            <person name="Klopp C."/>
            <person name="Thompson A.W."/>
            <person name="Robinson-Rechavi M."/>
            <person name="Braasch I."/>
            <person name="Lecointre G."/>
            <person name="Bobe J."/>
            <person name="Postlethwait J.H."/>
            <person name="Berthelot C."/>
            <person name="Roest Crollius H."/>
            <person name="Guiguen Y."/>
        </authorList>
    </citation>
    <scope>NUCLEOTIDE SEQUENCE</scope>
    <source>
        <strain evidence="2">WJC10195</strain>
    </source>
</reference>
<dbReference type="InterPro" id="IPR001375">
    <property type="entry name" value="Peptidase_S9_cat"/>
</dbReference>
<protein>
    <recommendedName>
        <fullName evidence="1">Peptidase S9 prolyl oligopeptidase catalytic domain-containing protein</fullName>
    </recommendedName>
</protein>